<keyword evidence="6" id="KW-0732">Signal</keyword>
<sequence>MVLFSSAIVIIFISCSINTFINTHTHSRHTTFTPSSLYSMEPTPSDSSPAHSSSPDPQGSPHESISFAGTTVTRREDHLKWICRFKLCDTVNCIYKTNCKQCGARRKTPADALDDKGKYIGYLKRVDSSGDEH</sequence>
<keyword evidence="3" id="KW-0862">Zinc</keyword>
<organism evidence="8 9">
    <name type="scientific">Gibberella nygamai</name>
    <name type="common">Bean root rot disease fungus</name>
    <name type="synonym">Fusarium nygamai</name>
    <dbReference type="NCBI Taxonomy" id="42673"/>
    <lineage>
        <taxon>Eukaryota</taxon>
        <taxon>Fungi</taxon>
        <taxon>Dikarya</taxon>
        <taxon>Ascomycota</taxon>
        <taxon>Pezizomycotina</taxon>
        <taxon>Sordariomycetes</taxon>
        <taxon>Hypocreomycetidae</taxon>
        <taxon>Hypocreales</taxon>
        <taxon>Nectriaceae</taxon>
        <taxon>Fusarium</taxon>
        <taxon>Fusarium fujikuroi species complex</taxon>
    </lineage>
</organism>
<comment type="caution">
    <text evidence="8">The sequence shown here is derived from an EMBL/GenBank/DDBJ whole genome shotgun (WGS) entry which is preliminary data.</text>
</comment>
<feature type="signal peptide" evidence="6">
    <location>
        <begin position="1"/>
        <end position="23"/>
    </location>
</feature>
<name>A0A2K0WC80_GIBNY</name>
<accession>A0A2K0WC80</accession>
<protein>
    <recommendedName>
        <fullName evidence="7">RanBP2-type domain-containing protein</fullName>
    </recommendedName>
</protein>
<keyword evidence="1" id="KW-0479">Metal-binding</keyword>
<evidence type="ECO:0000256" key="5">
    <source>
        <dbReference type="SAM" id="MobiDB-lite"/>
    </source>
</evidence>
<dbReference type="InterPro" id="IPR036443">
    <property type="entry name" value="Znf_RanBP2_sf"/>
</dbReference>
<keyword evidence="9" id="KW-1185">Reference proteome</keyword>
<evidence type="ECO:0000313" key="9">
    <source>
        <dbReference type="Proteomes" id="UP000236664"/>
    </source>
</evidence>
<dbReference type="PROSITE" id="PS50199">
    <property type="entry name" value="ZF_RANBP2_2"/>
    <property type="match status" value="1"/>
</dbReference>
<dbReference type="AlphaFoldDB" id="A0A2K0WC80"/>
<proteinExistence type="predicted"/>
<evidence type="ECO:0000313" key="8">
    <source>
        <dbReference type="EMBL" id="PNP79877.1"/>
    </source>
</evidence>
<gene>
    <name evidence="8" type="ORF">FNYG_06574</name>
</gene>
<feature type="compositionally biased region" description="Low complexity" evidence="5">
    <location>
        <begin position="42"/>
        <end position="57"/>
    </location>
</feature>
<dbReference type="EMBL" id="MTQA01000087">
    <property type="protein sequence ID" value="PNP79877.1"/>
    <property type="molecule type" value="Genomic_DNA"/>
</dbReference>
<dbReference type="SUPFAM" id="SSF90209">
    <property type="entry name" value="Ran binding protein zinc finger-like"/>
    <property type="match status" value="1"/>
</dbReference>
<dbReference type="InterPro" id="IPR001876">
    <property type="entry name" value="Znf_RanBP2"/>
</dbReference>
<evidence type="ECO:0000256" key="1">
    <source>
        <dbReference type="ARBA" id="ARBA00022723"/>
    </source>
</evidence>
<feature type="region of interest" description="Disordered" evidence="5">
    <location>
        <begin position="33"/>
        <end position="69"/>
    </location>
</feature>
<feature type="domain" description="RanBP2-type" evidence="7">
    <location>
        <begin position="75"/>
        <end position="108"/>
    </location>
</feature>
<dbReference type="Proteomes" id="UP000236664">
    <property type="component" value="Unassembled WGS sequence"/>
</dbReference>
<feature type="chain" id="PRO_5014443846" description="RanBP2-type domain-containing protein" evidence="6">
    <location>
        <begin position="24"/>
        <end position="133"/>
    </location>
</feature>
<evidence type="ECO:0000256" key="3">
    <source>
        <dbReference type="ARBA" id="ARBA00022833"/>
    </source>
</evidence>
<dbReference type="GO" id="GO:0008270">
    <property type="term" value="F:zinc ion binding"/>
    <property type="evidence" value="ECO:0007669"/>
    <property type="project" value="UniProtKB-KW"/>
</dbReference>
<dbReference type="PROSITE" id="PS01358">
    <property type="entry name" value="ZF_RANBP2_1"/>
    <property type="match status" value="1"/>
</dbReference>
<keyword evidence="2 4" id="KW-0863">Zinc-finger</keyword>
<evidence type="ECO:0000256" key="2">
    <source>
        <dbReference type="ARBA" id="ARBA00022771"/>
    </source>
</evidence>
<reference evidence="8 9" key="1">
    <citation type="submission" date="2017-06" db="EMBL/GenBank/DDBJ databases">
        <title>Genome of Fusarium nygamai isolate CS10214.</title>
        <authorList>
            <person name="Gardiner D.M."/>
            <person name="Obanor F."/>
            <person name="Kazan K."/>
        </authorList>
    </citation>
    <scope>NUCLEOTIDE SEQUENCE [LARGE SCALE GENOMIC DNA]</scope>
    <source>
        <strain evidence="8 9">CS10214</strain>
    </source>
</reference>
<evidence type="ECO:0000256" key="6">
    <source>
        <dbReference type="SAM" id="SignalP"/>
    </source>
</evidence>
<evidence type="ECO:0000256" key="4">
    <source>
        <dbReference type="PROSITE-ProRule" id="PRU00322"/>
    </source>
</evidence>
<evidence type="ECO:0000259" key="7">
    <source>
        <dbReference type="PROSITE" id="PS50199"/>
    </source>
</evidence>
<dbReference type="OrthoDB" id="5094741at2759"/>